<evidence type="ECO:0000256" key="3">
    <source>
        <dbReference type="ARBA" id="ARBA00022989"/>
    </source>
</evidence>
<sequence>MTMKEKIQAYIDLTRAHFAPVWPLLFCSGLMLAFKNYDYFSWGLLILAVFIGLFGFEAGLVLNDIIDHNIDNLDTNDDRLTKYWRPFKARPIPSGRISLKEAIGVFVVLVLVSIV</sequence>
<keyword evidence="2 5" id="KW-0812">Transmembrane</keyword>
<dbReference type="Pfam" id="PF01040">
    <property type="entry name" value="UbiA"/>
    <property type="match status" value="1"/>
</dbReference>
<organism evidence="6">
    <name type="scientific">marine sediment metagenome</name>
    <dbReference type="NCBI Taxonomy" id="412755"/>
    <lineage>
        <taxon>unclassified sequences</taxon>
        <taxon>metagenomes</taxon>
        <taxon>ecological metagenomes</taxon>
    </lineage>
</organism>
<keyword evidence="3 5" id="KW-1133">Transmembrane helix</keyword>
<accession>X1VGS3</accession>
<dbReference type="AlphaFoldDB" id="X1VGS3"/>
<feature type="transmembrane region" description="Helical" evidence="5">
    <location>
        <begin position="40"/>
        <end position="62"/>
    </location>
</feature>
<feature type="transmembrane region" description="Helical" evidence="5">
    <location>
        <begin position="12"/>
        <end position="34"/>
    </location>
</feature>
<keyword evidence="4 5" id="KW-0472">Membrane</keyword>
<dbReference type="InterPro" id="IPR000537">
    <property type="entry name" value="UbiA_prenyltransferase"/>
</dbReference>
<feature type="non-terminal residue" evidence="6">
    <location>
        <position position="115"/>
    </location>
</feature>
<comment type="subcellular location">
    <subcellularLocation>
        <location evidence="1">Membrane</location>
        <topology evidence="1">Multi-pass membrane protein</topology>
    </subcellularLocation>
</comment>
<comment type="caution">
    <text evidence="6">The sequence shown here is derived from an EMBL/GenBank/DDBJ whole genome shotgun (WGS) entry which is preliminary data.</text>
</comment>
<protein>
    <recommendedName>
        <fullName evidence="7">Prenyltransferase</fullName>
    </recommendedName>
</protein>
<dbReference type="Gene3D" id="1.10.357.140">
    <property type="entry name" value="UbiA prenyltransferase"/>
    <property type="match status" value="1"/>
</dbReference>
<evidence type="ECO:0008006" key="7">
    <source>
        <dbReference type="Google" id="ProtNLM"/>
    </source>
</evidence>
<reference evidence="6" key="1">
    <citation type="journal article" date="2014" name="Front. Microbiol.">
        <title>High frequency of phylogenetically diverse reductive dehalogenase-homologous genes in deep subseafloor sedimentary metagenomes.</title>
        <authorList>
            <person name="Kawai M."/>
            <person name="Futagami T."/>
            <person name="Toyoda A."/>
            <person name="Takaki Y."/>
            <person name="Nishi S."/>
            <person name="Hori S."/>
            <person name="Arai W."/>
            <person name="Tsubouchi T."/>
            <person name="Morono Y."/>
            <person name="Uchiyama I."/>
            <person name="Ito T."/>
            <person name="Fujiyama A."/>
            <person name="Inagaki F."/>
            <person name="Takami H."/>
        </authorList>
    </citation>
    <scope>NUCLEOTIDE SEQUENCE</scope>
    <source>
        <strain evidence="6">Expedition CK06-06</strain>
    </source>
</reference>
<evidence type="ECO:0000256" key="2">
    <source>
        <dbReference type="ARBA" id="ARBA00022692"/>
    </source>
</evidence>
<name>X1VGS3_9ZZZZ</name>
<dbReference type="GO" id="GO:0016765">
    <property type="term" value="F:transferase activity, transferring alkyl or aryl (other than methyl) groups"/>
    <property type="evidence" value="ECO:0007669"/>
    <property type="project" value="InterPro"/>
</dbReference>
<dbReference type="EMBL" id="BARW01030480">
    <property type="protein sequence ID" value="GAJ06400.1"/>
    <property type="molecule type" value="Genomic_DNA"/>
</dbReference>
<evidence type="ECO:0000256" key="4">
    <source>
        <dbReference type="ARBA" id="ARBA00023136"/>
    </source>
</evidence>
<gene>
    <name evidence="6" type="ORF">S12H4_48722</name>
</gene>
<evidence type="ECO:0000256" key="5">
    <source>
        <dbReference type="SAM" id="Phobius"/>
    </source>
</evidence>
<dbReference type="GO" id="GO:0016020">
    <property type="term" value="C:membrane"/>
    <property type="evidence" value="ECO:0007669"/>
    <property type="project" value="UniProtKB-SubCell"/>
</dbReference>
<proteinExistence type="predicted"/>
<evidence type="ECO:0000256" key="1">
    <source>
        <dbReference type="ARBA" id="ARBA00004141"/>
    </source>
</evidence>
<evidence type="ECO:0000313" key="6">
    <source>
        <dbReference type="EMBL" id="GAJ06400.1"/>
    </source>
</evidence>
<dbReference type="InterPro" id="IPR044878">
    <property type="entry name" value="UbiA_sf"/>
</dbReference>